<dbReference type="NCBIfam" id="TIGR00172">
    <property type="entry name" value="maf"/>
    <property type="match status" value="1"/>
</dbReference>
<keyword evidence="3" id="KW-0378">Hydrolase</keyword>
<comment type="subcellular location">
    <subcellularLocation>
        <location evidence="1">Cytoplasm</location>
    </subcellularLocation>
</comment>
<dbReference type="AlphaFoldDB" id="A0A1W1DH24"/>
<dbReference type="Gene3D" id="3.90.950.10">
    <property type="match status" value="1"/>
</dbReference>
<name>A0A1W1DH24_9ZZZZ</name>
<dbReference type="EMBL" id="FPHW01000160">
    <property type="protein sequence ID" value="SFV84719.1"/>
    <property type="molecule type" value="Genomic_DNA"/>
</dbReference>
<dbReference type="HAMAP" id="MF_00528">
    <property type="entry name" value="Maf"/>
    <property type="match status" value="1"/>
</dbReference>
<dbReference type="PIRSF" id="PIRSF006305">
    <property type="entry name" value="Maf"/>
    <property type="match status" value="1"/>
</dbReference>
<dbReference type="FunFam" id="3.90.950.10:FF:000005">
    <property type="entry name" value="7-methyl-GTP pyrophosphatase"/>
    <property type="match status" value="1"/>
</dbReference>
<keyword evidence="4" id="KW-0546">Nucleotide metabolism</keyword>
<dbReference type="PANTHER" id="PTHR43213:SF10">
    <property type="entry name" value="7-METHYL-GTP PYROPHOSPHATASE"/>
    <property type="match status" value="1"/>
</dbReference>
<evidence type="ECO:0000256" key="2">
    <source>
        <dbReference type="ARBA" id="ARBA00022490"/>
    </source>
</evidence>
<dbReference type="InterPro" id="IPR029001">
    <property type="entry name" value="ITPase-like_fam"/>
</dbReference>
<organism evidence="5">
    <name type="scientific">hydrothermal vent metagenome</name>
    <dbReference type="NCBI Taxonomy" id="652676"/>
    <lineage>
        <taxon>unclassified sequences</taxon>
        <taxon>metagenomes</taxon>
        <taxon>ecological metagenomes</taxon>
    </lineage>
</organism>
<dbReference type="GO" id="GO:0009117">
    <property type="term" value="P:nucleotide metabolic process"/>
    <property type="evidence" value="ECO:0007669"/>
    <property type="project" value="UniProtKB-KW"/>
</dbReference>
<evidence type="ECO:0000256" key="1">
    <source>
        <dbReference type="ARBA" id="ARBA00004496"/>
    </source>
</evidence>
<sequence length="209" mass="22795">MSSILQILLTLVSLILASSSPFRKELLAKLGLEFSVHAPDIDESQQAGETPKQLVFRLAQEKAHKVAKTQSGLIIASDQVATLSNGTHADDAILTKPHNHENAVRQLQQSSGNTVTFLTSLSLLNTNSGKIQTIVETFKVVFRTLSAEQIDNYLKKEQPYNCAGSFKSEALGISLFKRLEGDDPNTLVGLPLIQLIKMLENEGVDILAN</sequence>
<evidence type="ECO:0000313" key="6">
    <source>
        <dbReference type="EMBL" id="SFV84719.1"/>
    </source>
</evidence>
<dbReference type="SUPFAM" id="SSF52972">
    <property type="entry name" value="ITPase-like"/>
    <property type="match status" value="1"/>
</dbReference>
<dbReference type="GO" id="GO:0047429">
    <property type="term" value="F:nucleoside triphosphate diphosphatase activity"/>
    <property type="evidence" value="ECO:0007669"/>
    <property type="project" value="InterPro"/>
</dbReference>
<dbReference type="EMBL" id="FPHU01000094">
    <property type="protein sequence ID" value="SFV80620.1"/>
    <property type="molecule type" value="Genomic_DNA"/>
</dbReference>
<accession>A0A1W1DH24</accession>
<reference evidence="5" key="1">
    <citation type="submission" date="2016-10" db="EMBL/GenBank/DDBJ databases">
        <authorList>
            <person name="de Groot N.N."/>
        </authorList>
    </citation>
    <scope>NUCLEOTIDE SEQUENCE</scope>
</reference>
<evidence type="ECO:0000256" key="4">
    <source>
        <dbReference type="ARBA" id="ARBA00023080"/>
    </source>
</evidence>
<protein>
    <submittedName>
        <fullName evidence="5">FIG146278: Maf/YceF/YhdE family protein</fullName>
    </submittedName>
</protein>
<dbReference type="CDD" id="cd00555">
    <property type="entry name" value="Maf"/>
    <property type="match status" value="1"/>
</dbReference>
<dbReference type="InterPro" id="IPR003697">
    <property type="entry name" value="Maf-like"/>
</dbReference>
<keyword evidence="2" id="KW-0963">Cytoplasm</keyword>
<dbReference type="Pfam" id="PF02545">
    <property type="entry name" value="Maf"/>
    <property type="match status" value="1"/>
</dbReference>
<evidence type="ECO:0000256" key="3">
    <source>
        <dbReference type="ARBA" id="ARBA00022801"/>
    </source>
</evidence>
<proteinExistence type="inferred from homology"/>
<gene>
    <name evidence="5" type="ORF">MNB_SUP05-13-677</name>
    <name evidence="6" type="ORF">MNB_SUP05-7-1348</name>
</gene>
<evidence type="ECO:0000313" key="5">
    <source>
        <dbReference type="EMBL" id="SFV80620.1"/>
    </source>
</evidence>
<dbReference type="PANTHER" id="PTHR43213">
    <property type="entry name" value="BIFUNCTIONAL DTTP/UTP PYROPHOSPHATASE/METHYLTRANSFERASE PROTEIN-RELATED"/>
    <property type="match status" value="1"/>
</dbReference>
<dbReference type="GO" id="GO:0005737">
    <property type="term" value="C:cytoplasm"/>
    <property type="evidence" value="ECO:0007669"/>
    <property type="project" value="UniProtKB-SubCell"/>
</dbReference>